<dbReference type="InterPro" id="IPR000791">
    <property type="entry name" value="Gpr1/Fun34/SatP-like"/>
</dbReference>
<evidence type="ECO:0008006" key="9">
    <source>
        <dbReference type="Google" id="ProtNLM"/>
    </source>
</evidence>
<keyword evidence="4 6" id="KW-1133">Transmembrane helix</keyword>
<comment type="subcellular location">
    <subcellularLocation>
        <location evidence="1">Membrane</location>
        <topology evidence="1">Multi-pass membrane protein</topology>
    </subcellularLocation>
</comment>
<reference evidence="7" key="1">
    <citation type="submission" date="2021-01" db="EMBL/GenBank/DDBJ databases">
        <authorList>
            <person name="Eckstrom K.M.E."/>
        </authorList>
    </citation>
    <scope>NUCLEOTIDE SEQUENCE</scope>
    <source>
        <strain evidence="7">UVCC 0001</strain>
    </source>
</reference>
<feature type="transmembrane region" description="Helical" evidence="6">
    <location>
        <begin position="87"/>
        <end position="107"/>
    </location>
</feature>
<dbReference type="Pfam" id="PF01184">
    <property type="entry name" value="Gpr1_Fun34_YaaH"/>
    <property type="match status" value="1"/>
</dbReference>
<evidence type="ECO:0000256" key="1">
    <source>
        <dbReference type="ARBA" id="ARBA00004141"/>
    </source>
</evidence>
<protein>
    <recommendedName>
        <fullName evidence="9">GPR1/FUN34/yaaH family-domain-containing protein</fullName>
    </recommendedName>
</protein>
<sequence length="302" mass="32703">MSQSTDRAYAAVDTKKNDDGAAEYVILAERMDRLTAVMAASAQGHFKRSLVAMDIANPAPLGFFSFAVALGTYMCVQAHIVEQASQFLVIPGSIFLGGMAMVITAILELLRRNALGYAAFGLYGTFFISVGVFGLFQAQGVFFLPVPEGQQAITALMGIASFIFMCVSAAICLLLPIAFLMLTIMFFLLSAGFRNTDVAKAAGWWGLVTSGVAMYSAAAFLFEDLWGKEILPIFYTRPYKQHAAHLFPRISSSDPRSVTAGVPYPGRPEFRRGDNLEAAEVAPSLANLNRVQRGEVNGEEHV</sequence>
<comment type="similarity">
    <text evidence="2">Belongs to the acetate uptake transporter (AceTr) (TC 2.A.96) family.</text>
</comment>
<evidence type="ECO:0000256" key="2">
    <source>
        <dbReference type="ARBA" id="ARBA00005587"/>
    </source>
</evidence>
<proteinExistence type="inferred from homology"/>
<evidence type="ECO:0000313" key="7">
    <source>
        <dbReference type="EMBL" id="KAK2078814.1"/>
    </source>
</evidence>
<comment type="caution">
    <text evidence="7">The sequence shown here is derived from an EMBL/GenBank/DDBJ whole genome shotgun (WGS) entry which is preliminary data.</text>
</comment>
<evidence type="ECO:0000256" key="5">
    <source>
        <dbReference type="ARBA" id="ARBA00023136"/>
    </source>
</evidence>
<dbReference type="InterPro" id="IPR047623">
    <property type="entry name" value="SatP"/>
</dbReference>
<dbReference type="PANTHER" id="PTHR30178:SF3">
    <property type="entry name" value="SUCCINATE-ACETATE_PROTON SYMPORTER SATP"/>
    <property type="match status" value="1"/>
</dbReference>
<dbReference type="GO" id="GO:0071422">
    <property type="term" value="P:succinate transmembrane transport"/>
    <property type="evidence" value="ECO:0007669"/>
    <property type="project" value="TreeGrafter"/>
</dbReference>
<dbReference type="GO" id="GO:0005886">
    <property type="term" value="C:plasma membrane"/>
    <property type="evidence" value="ECO:0007669"/>
    <property type="project" value="TreeGrafter"/>
</dbReference>
<feature type="transmembrane region" description="Helical" evidence="6">
    <location>
        <begin position="156"/>
        <end position="189"/>
    </location>
</feature>
<name>A0AAD9IHX4_PROWI</name>
<evidence type="ECO:0000313" key="8">
    <source>
        <dbReference type="Proteomes" id="UP001255856"/>
    </source>
</evidence>
<organism evidence="7 8">
    <name type="scientific">Prototheca wickerhamii</name>
    <dbReference type="NCBI Taxonomy" id="3111"/>
    <lineage>
        <taxon>Eukaryota</taxon>
        <taxon>Viridiplantae</taxon>
        <taxon>Chlorophyta</taxon>
        <taxon>core chlorophytes</taxon>
        <taxon>Trebouxiophyceae</taxon>
        <taxon>Chlorellales</taxon>
        <taxon>Chlorellaceae</taxon>
        <taxon>Prototheca</taxon>
    </lineage>
</organism>
<gene>
    <name evidence="7" type="ORF">QBZ16_003654</name>
</gene>
<dbReference type="PANTHER" id="PTHR30178">
    <property type="entry name" value="INNER MEMBRANE PROTEIN YAAH"/>
    <property type="match status" value="1"/>
</dbReference>
<evidence type="ECO:0000256" key="4">
    <source>
        <dbReference type="ARBA" id="ARBA00022989"/>
    </source>
</evidence>
<keyword evidence="3 6" id="KW-0812">Transmembrane</keyword>
<evidence type="ECO:0000256" key="3">
    <source>
        <dbReference type="ARBA" id="ARBA00022692"/>
    </source>
</evidence>
<feature type="transmembrane region" description="Helical" evidence="6">
    <location>
        <begin position="114"/>
        <end position="136"/>
    </location>
</feature>
<feature type="transmembrane region" description="Helical" evidence="6">
    <location>
        <begin position="201"/>
        <end position="222"/>
    </location>
</feature>
<keyword evidence="5 6" id="KW-0472">Membrane</keyword>
<dbReference type="EMBL" id="JASFZW010000004">
    <property type="protein sequence ID" value="KAK2078814.1"/>
    <property type="molecule type" value="Genomic_DNA"/>
</dbReference>
<dbReference type="AlphaFoldDB" id="A0AAD9IHX4"/>
<evidence type="ECO:0000256" key="6">
    <source>
        <dbReference type="SAM" id="Phobius"/>
    </source>
</evidence>
<keyword evidence="8" id="KW-1185">Reference proteome</keyword>
<accession>A0AAD9IHX4</accession>
<dbReference type="NCBIfam" id="NF038013">
    <property type="entry name" value="AceTr_1"/>
    <property type="match status" value="1"/>
</dbReference>
<feature type="transmembrane region" description="Helical" evidence="6">
    <location>
        <begin position="61"/>
        <end position="81"/>
    </location>
</feature>
<dbReference type="GO" id="GO:0015360">
    <property type="term" value="F:acetate:proton symporter activity"/>
    <property type="evidence" value="ECO:0007669"/>
    <property type="project" value="TreeGrafter"/>
</dbReference>
<dbReference type="Proteomes" id="UP001255856">
    <property type="component" value="Unassembled WGS sequence"/>
</dbReference>